<evidence type="ECO:0000256" key="1">
    <source>
        <dbReference type="SAM" id="Phobius"/>
    </source>
</evidence>
<proteinExistence type="predicted"/>
<protein>
    <submittedName>
        <fullName evidence="2">Uncharacterized protein</fullName>
    </submittedName>
</protein>
<keyword evidence="3" id="KW-1185">Reference proteome</keyword>
<keyword evidence="1" id="KW-1133">Transmembrane helix</keyword>
<reference evidence="2 3" key="1">
    <citation type="submission" date="2010-10" db="EMBL/GenBank/DDBJ databases">
        <title>Complete sequence of Frankia sp. EuI1c.</title>
        <authorList>
            <consortium name="US DOE Joint Genome Institute"/>
            <person name="Lucas S."/>
            <person name="Copeland A."/>
            <person name="Lapidus A."/>
            <person name="Cheng J.-F."/>
            <person name="Bruce D."/>
            <person name="Goodwin L."/>
            <person name="Pitluck S."/>
            <person name="Chertkov O."/>
            <person name="Detter J.C."/>
            <person name="Han C."/>
            <person name="Tapia R."/>
            <person name="Land M."/>
            <person name="Hauser L."/>
            <person name="Jeffries C."/>
            <person name="Kyrpides N."/>
            <person name="Ivanova N."/>
            <person name="Mikhailova N."/>
            <person name="Beauchemin N."/>
            <person name="Sen A."/>
            <person name="Sur S.A."/>
            <person name="Gtari M."/>
            <person name="Wall L."/>
            <person name="Tisa L."/>
            <person name="Woyke T."/>
        </authorList>
    </citation>
    <scope>NUCLEOTIDE SEQUENCE [LARGE SCALE GENOMIC DNA]</scope>
    <source>
        <strain evidence="3">DSM 45817 / CECT 9037 / EuI1c</strain>
    </source>
</reference>
<dbReference type="HOGENOM" id="CLU_2806236_0_0_11"/>
<evidence type="ECO:0000313" key="3">
    <source>
        <dbReference type="Proteomes" id="UP000002484"/>
    </source>
</evidence>
<organism evidence="2 3">
    <name type="scientific">Pseudofrankia inefficax (strain DSM 45817 / CECT 9037 / DDB 130130 / EuI1c)</name>
    <name type="common">Frankia inefficax</name>
    <dbReference type="NCBI Taxonomy" id="298654"/>
    <lineage>
        <taxon>Bacteria</taxon>
        <taxon>Bacillati</taxon>
        <taxon>Actinomycetota</taxon>
        <taxon>Actinomycetes</taxon>
        <taxon>Frankiales</taxon>
        <taxon>Frankiaceae</taxon>
        <taxon>Pseudofrankia</taxon>
    </lineage>
</organism>
<keyword evidence="1" id="KW-0472">Membrane</keyword>
<dbReference type="InParanoid" id="E3JDQ0"/>
<accession>E3JDQ0</accession>
<evidence type="ECO:0000313" key="2">
    <source>
        <dbReference type="EMBL" id="ADP84816.1"/>
    </source>
</evidence>
<keyword evidence="1" id="KW-0812">Transmembrane</keyword>
<dbReference type="EMBL" id="CP002299">
    <property type="protein sequence ID" value="ADP84816.1"/>
    <property type="molecule type" value="Genomic_DNA"/>
</dbReference>
<feature type="transmembrane region" description="Helical" evidence="1">
    <location>
        <begin position="39"/>
        <end position="57"/>
    </location>
</feature>
<dbReference type="Proteomes" id="UP000002484">
    <property type="component" value="Chromosome"/>
</dbReference>
<dbReference type="AlphaFoldDB" id="E3JDQ0"/>
<name>E3JDQ0_PSEI1</name>
<gene>
    <name evidence="2" type="ordered locus">FraEuI1c_6847</name>
</gene>
<dbReference type="KEGG" id="fri:FraEuI1c_6847"/>
<sequence length="67" mass="6983" precursor="true">MLAMPLLPGPRLRGAVLAALATTAGACAGYDSTPTRFELVMLSICIALTAIIAFDAATPKKIMNLTY</sequence>